<evidence type="ECO:0000256" key="17">
    <source>
        <dbReference type="ARBA" id="ARBA00049628"/>
    </source>
</evidence>
<dbReference type="InterPro" id="IPR005882">
    <property type="entry name" value="Bifunctional_GlmU"/>
</dbReference>
<accession>A0ABX7S4F6</accession>
<dbReference type="CDD" id="cd02540">
    <property type="entry name" value="GT2_GlmU_N_bac"/>
    <property type="match status" value="1"/>
</dbReference>
<evidence type="ECO:0000256" key="13">
    <source>
        <dbReference type="ARBA" id="ARBA00023315"/>
    </source>
</evidence>
<evidence type="ECO:0000256" key="15">
    <source>
        <dbReference type="ARBA" id="ARBA00048247"/>
    </source>
</evidence>
<dbReference type="InterPro" id="IPR025877">
    <property type="entry name" value="MobA-like_NTP_Trfase"/>
</dbReference>
<dbReference type="NCBIfam" id="NF010934">
    <property type="entry name" value="PRK14354.1"/>
    <property type="match status" value="1"/>
</dbReference>
<evidence type="ECO:0000256" key="2">
    <source>
        <dbReference type="ARBA" id="ARBA00007707"/>
    </source>
</evidence>
<keyword evidence="13 18" id="KW-0012">Acyltransferase</keyword>
<dbReference type="EC" id="2.7.7.23" evidence="18"/>
<dbReference type="RefSeq" id="WP_207566049.1">
    <property type="nucleotide sequence ID" value="NZ_CP071446.1"/>
</dbReference>
<dbReference type="SUPFAM" id="SSF51161">
    <property type="entry name" value="Trimeric LpxA-like enzymes"/>
    <property type="match status" value="1"/>
</dbReference>
<feature type="binding site" evidence="18">
    <location>
        <position position="97"/>
    </location>
    <ligand>
        <name>Mg(2+)</name>
        <dbReference type="ChEBI" id="CHEBI:18420"/>
    </ligand>
</feature>
<dbReference type="InterPro" id="IPR056729">
    <property type="entry name" value="GMPPB_C"/>
</dbReference>
<comment type="subunit">
    <text evidence="18">Homotrimer.</text>
</comment>
<organism evidence="21 22">
    <name type="scientific">Thermosipho ferrireducens</name>
    <dbReference type="NCBI Taxonomy" id="2571116"/>
    <lineage>
        <taxon>Bacteria</taxon>
        <taxon>Thermotogati</taxon>
        <taxon>Thermotogota</taxon>
        <taxon>Thermotogae</taxon>
        <taxon>Thermotogales</taxon>
        <taxon>Fervidobacteriaceae</taxon>
        <taxon>Thermosipho</taxon>
    </lineage>
</organism>
<dbReference type="Pfam" id="PF12804">
    <property type="entry name" value="NTP_transf_3"/>
    <property type="match status" value="1"/>
</dbReference>
<reference evidence="21 22" key="1">
    <citation type="submission" date="2021-03" db="EMBL/GenBank/DDBJ databases">
        <title>Thermosipho ferrireducens sp.nov., an anaerobic thermophilic iron-reducing bacterium isolated from a deep-sea hydrothermal sulfide deposits.</title>
        <authorList>
            <person name="Zeng X."/>
            <person name="Chen Y."/>
            <person name="Shao Z."/>
        </authorList>
    </citation>
    <scope>NUCLEOTIDE SEQUENCE [LARGE SCALE GENOMIC DNA]</scope>
    <source>
        <strain evidence="21 22">JL129W03</strain>
    </source>
</reference>
<feature type="binding site" evidence="18">
    <location>
        <begin position="95"/>
        <end position="97"/>
    </location>
    <ligand>
        <name>UDP-N-acetyl-alpha-D-glucosamine</name>
        <dbReference type="ChEBI" id="CHEBI:57705"/>
    </ligand>
</feature>
<comment type="similarity">
    <text evidence="2 18">In the C-terminal section; belongs to the transferase hexapeptide repeat family.</text>
</comment>
<feature type="binding site" evidence="18">
    <location>
        <position position="134"/>
    </location>
    <ligand>
        <name>UDP-N-acetyl-alpha-D-glucosamine</name>
        <dbReference type="ChEBI" id="CHEBI:57705"/>
    </ligand>
</feature>
<evidence type="ECO:0000256" key="1">
    <source>
        <dbReference type="ARBA" id="ARBA00004496"/>
    </source>
</evidence>
<evidence type="ECO:0000256" key="8">
    <source>
        <dbReference type="ARBA" id="ARBA00022737"/>
    </source>
</evidence>
<comment type="function">
    <text evidence="17 18">Catalyzes the last two sequential reactions in the de novo biosynthetic pathway for UDP-N-acetylglucosamine (UDP-GlcNAc). The C-terminal domain catalyzes the transfer of acetyl group from acetyl coenzyme A to glucosamine-1-phosphate (GlcN-1-P) to produce N-acetylglucosamine-1-phosphate (GlcNAc-1-P), which is converted into UDP-GlcNAc by the transfer of uridine 5-monophosphate (from uridine 5-triphosphate), a reaction catalyzed by the N-terminal domain.</text>
</comment>
<evidence type="ECO:0000313" key="21">
    <source>
        <dbReference type="EMBL" id="QTA37324.1"/>
    </source>
</evidence>
<dbReference type="NCBIfam" id="TIGR01173">
    <property type="entry name" value="glmU"/>
    <property type="match status" value="1"/>
</dbReference>
<feature type="binding site" evidence="18">
    <location>
        <position position="353"/>
    </location>
    <ligand>
        <name>UDP-N-acetyl-alpha-D-glucosamine</name>
        <dbReference type="ChEBI" id="CHEBI:57705"/>
    </ligand>
</feature>
<evidence type="ECO:0000256" key="9">
    <source>
        <dbReference type="ARBA" id="ARBA00022842"/>
    </source>
</evidence>
<comment type="pathway">
    <text evidence="18">Nucleotide-sugar biosynthesis; UDP-N-acetyl-alpha-D-glucosamine biosynthesis; UDP-N-acetyl-alpha-D-glucosamine from N-acetyl-alpha-D-glucosamine 1-phosphate: step 1/1.</text>
</comment>
<dbReference type="Pfam" id="PF25087">
    <property type="entry name" value="GMPPB_C"/>
    <property type="match status" value="1"/>
</dbReference>
<dbReference type="InterPro" id="IPR050065">
    <property type="entry name" value="GlmU-like"/>
</dbReference>
<dbReference type="SUPFAM" id="SSF53448">
    <property type="entry name" value="Nucleotide-diphospho-sugar transferases"/>
    <property type="match status" value="1"/>
</dbReference>
<sequence>MRVLILAAGLGKRMKSKYPKVIHPILGKPMINWVIDTAKNFGETAVVLGHGAEYIKDVIQDDIKTFYQEKQLGTAHAVMCAYDFIDPDDNFLILYGDVPFITIETLKSLEKTHVKGNKDVTILTAILDNPRGYGRILRGEKIRIVEDKDATDEIAKIREINTGIYVFNGRFLIENIKKIKNNNAQKEYYLTDILLFANNIGTVTVEDTFEISGINNRVQLAYVEKEIRKRINEKLMLEGVRIIDPENTYIDVSVKIGKDTVVYPMTFIEGDTTIGEDCVIGPMTRIKDSTIGNNVKIIRSEVEKSVIDNNVSVGPFSRLREGTHLSLNVKIGNFVETKKTFVGNNSKAQHLSYLGDTTIGNNVNIGAGTITCNYDGRKKHPTFIADNAFIGSNSSLVAPVRIGANSIVGAGSVITRDVPDNALALGRARQINKEGWVKHKREDNKNANSEK</sequence>
<feature type="binding site" evidence="18">
    <location>
        <begin position="373"/>
        <end position="374"/>
    </location>
    <ligand>
        <name>acetyl-CoA</name>
        <dbReference type="ChEBI" id="CHEBI:57288"/>
    </ligand>
</feature>
<comment type="similarity">
    <text evidence="3 18">In the N-terminal section; belongs to the N-acetylglucosamine-1-phosphate uridyltransferase family.</text>
</comment>
<gene>
    <name evidence="18 21" type="primary">glmU</name>
    <name evidence="21" type="ORF">JYK00_06170</name>
</gene>
<feature type="binding site" evidence="18">
    <location>
        <position position="392"/>
    </location>
    <ligand>
        <name>acetyl-CoA</name>
        <dbReference type="ChEBI" id="CHEBI:57288"/>
    </ligand>
</feature>
<evidence type="ECO:0000259" key="19">
    <source>
        <dbReference type="Pfam" id="PF12804"/>
    </source>
</evidence>
<comment type="pathway">
    <text evidence="18">Bacterial outer membrane biogenesis; LPS lipid A biosynthesis.</text>
</comment>
<dbReference type="InterPro" id="IPR038009">
    <property type="entry name" value="GlmU_C_LbH"/>
</dbReference>
<evidence type="ECO:0000256" key="12">
    <source>
        <dbReference type="ARBA" id="ARBA00023268"/>
    </source>
</evidence>
<keyword evidence="6 18" id="KW-0548">Nucleotidyltransferase</keyword>
<dbReference type="CDD" id="cd03353">
    <property type="entry name" value="LbH_GlmU_C"/>
    <property type="match status" value="1"/>
</dbReference>
<feature type="binding site" evidence="18">
    <location>
        <position position="68"/>
    </location>
    <ligand>
        <name>UDP-N-acetyl-alpha-D-glucosamine</name>
        <dbReference type="ChEBI" id="CHEBI:57705"/>
    </ligand>
</feature>
<evidence type="ECO:0000256" key="18">
    <source>
        <dbReference type="HAMAP-Rule" id="MF_01631"/>
    </source>
</evidence>
<feature type="binding site" evidence="18">
    <location>
        <position position="215"/>
    </location>
    <ligand>
        <name>Mg(2+)</name>
        <dbReference type="ChEBI" id="CHEBI:18420"/>
    </ligand>
</feature>
<evidence type="ECO:0000256" key="5">
    <source>
        <dbReference type="ARBA" id="ARBA00022679"/>
    </source>
</evidence>
<dbReference type="PANTHER" id="PTHR43584:SF3">
    <property type="entry name" value="BIFUNCTIONAL PROTEIN GLMU"/>
    <property type="match status" value="1"/>
</dbReference>
<feature type="binding site" evidence="18">
    <location>
        <position position="410"/>
    </location>
    <ligand>
        <name>acetyl-CoA</name>
        <dbReference type="ChEBI" id="CHEBI:57288"/>
    </ligand>
</feature>
<dbReference type="EMBL" id="CP071446">
    <property type="protein sequence ID" value="QTA37324.1"/>
    <property type="molecule type" value="Genomic_DNA"/>
</dbReference>
<feature type="binding site" evidence="18">
    <location>
        <begin position="73"/>
        <end position="74"/>
    </location>
    <ligand>
        <name>UDP-N-acetyl-alpha-D-glucosamine</name>
        <dbReference type="ChEBI" id="CHEBI:57705"/>
    </ligand>
</feature>
<feature type="binding site" evidence="18">
    <location>
        <position position="367"/>
    </location>
    <ligand>
        <name>acetyl-CoA</name>
        <dbReference type="ChEBI" id="CHEBI:57288"/>
    </ligand>
</feature>
<protein>
    <recommendedName>
        <fullName evidence="18">Bifunctional protein GlmU</fullName>
    </recommendedName>
    <domain>
        <recommendedName>
            <fullName evidence="18">UDP-N-acetylglucosamine pyrophosphorylase</fullName>
            <ecNumber evidence="18">2.7.7.23</ecNumber>
        </recommendedName>
        <alternativeName>
            <fullName evidence="18">N-acetylglucosamine-1-phosphate uridyltransferase</fullName>
        </alternativeName>
    </domain>
    <domain>
        <recommendedName>
            <fullName evidence="18">Glucosamine-1-phosphate N-acetyltransferase</fullName>
            <ecNumber evidence="18">2.3.1.157</ecNumber>
        </recommendedName>
    </domain>
</protein>
<proteinExistence type="inferred from homology"/>
<dbReference type="GO" id="GO:0003977">
    <property type="term" value="F:UDP-N-acetylglucosamine diphosphorylase activity"/>
    <property type="evidence" value="ECO:0007669"/>
    <property type="project" value="UniProtKB-EC"/>
</dbReference>
<feature type="region of interest" description="Pyrophosphorylase" evidence="18">
    <location>
        <begin position="1"/>
        <end position="217"/>
    </location>
</feature>
<dbReference type="PROSITE" id="PS00101">
    <property type="entry name" value="HEXAPEP_TRANSFERASES"/>
    <property type="match status" value="1"/>
</dbReference>
<feature type="binding site" evidence="18">
    <location>
        <position position="364"/>
    </location>
    <ligand>
        <name>UDP-N-acetyl-alpha-D-glucosamine</name>
        <dbReference type="ChEBI" id="CHEBI:57705"/>
    </ligand>
</feature>
<feature type="domain" description="MobA-like NTP transferase" evidence="19">
    <location>
        <begin position="3"/>
        <end position="124"/>
    </location>
</feature>
<feature type="active site" description="Proton acceptor" evidence="18">
    <location>
        <position position="350"/>
    </location>
</feature>
<name>A0ABX7S4F6_9BACT</name>
<evidence type="ECO:0000256" key="11">
    <source>
        <dbReference type="ARBA" id="ARBA00022984"/>
    </source>
</evidence>
<dbReference type="HAMAP" id="MF_01631">
    <property type="entry name" value="GlmU"/>
    <property type="match status" value="1"/>
</dbReference>
<dbReference type="Proteomes" id="UP000671862">
    <property type="component" value="Chromosome"/>
</dbReference>
<dbReference type="InterPro" id="IPR011004">
    <property type="entry name" value="Trimer_LpxA-like_sf"/>
</dbReference>
<evidence type="ECO:0000259" key="20">
    <source>
        <dbReference type="Pfam" id="PF25087"/>
    </source>
</evidence>
<evidence type="ECO:0000313" key="22">
    <source>
        <dbReference type="Proteomes" id="UP000671862"/>
    </source>
</evidence>
<feature type="binding site" evidence="18">
    <location>
        <position position="146"/>
    </location>
    <ligand>
        <name>UDP-N-acetyl-alpha-D-glucosamine</name>
        <dbReference type="ChEBI" id="CHEBI:57705"/>
    </ligand>
</feature>
<keyword evidence="9 18" id="KW-0460">Magnesium</keyword>
<dbReference type="InterPro" id="IPR018357">
    <property type="entry name" value="Hexapep_transf_CS"/>
</dbReference>
<evidence type="ECO:0000256" key="10">
    <source>
        <dbReference type="ARBA" id="ARBA00022960"/>
    </source>
</evidence>
<evidence type="ECO:0000256" key="3">
    <source>
        <dbReference type="ARBA" id="ARBA00007947"/>
    </source>
</evidence>
<dbReference type="EC" id="2.3.1.157" evidence="18"/>
<keyword evidence="14 18" id="KW-0961">Cell wall biogenesis/degradation</keyword>
<dbReference type="Gene3D" id="2.160.10.10">
    <property type="entry name" value="Hexapeptide repeat proteins"/>
    <property type="match status" value="1"/>
</dbReference>
<feature type="binding site" evidence="18">
    <location>
        <begin position="6"/>
        <end position="9"/>
    </location>
    <ligand>
        <name>UDP-N-acetyl-alpha-D-glucosamine</name>
        <dbReference type="ChEBI" id="CHEBI:57705"/>
    </ligand>
</feature>
<feature type="region of interest" description="N-acetyltransferase" evidence="18">
    <location>
        <begin position="239"/>
        <end position="451"/>
    </location>
</feature>
<feature type="binding site" evidence="18">
    <location>
        <position position="320"/>
    </location>
    <ligand>
        <name>UDP-N-acetyl-alpha-D-glucosamine</name>
        <dbReference type="ChEBI" id="CHEBI:57705"/>
    </ligand>
</feature>
<keyword evidence="8 18" id="KW-0677">Repeat</keyword>
<comment type="catalytic activity">
    <reaction evidence="16 18">
        <text>N-acetyl-alpha-D-glucosamine 1-phosphate + UTP + H(+) = UDP-N-acetyl-alpha-D-glucosamine + diphosphate</text>
        <dbReference type="Rhea" id="RHEA:13509"/>
        <dbReference type="ChEBI" id="CHEBI:15378"/>
        <dbReference type="ChEBI" id="CHEBI:33019"/>
        <dbReference type="ChEBI" id="CHEBI:46398"/>
        <dbReference type="ChEBI" id="CHEBI:57705"/>
        <dbReference type="ChEBI" id="CHEBI:57776"/>
        <dbReference type="EC" id="2.7.7.23"/>
    </reaction>
</comment>
<feature type="binding site" evidence="18">
    <location>
        <position position="427"/>
    </location>
    <ligand>
        <name>acetyl-CoA</name>
        <dbReference type="ChEBI" id="CHEBI:57288"/>
    </ligand>
</feature>
<keyword evidence="10 18" id="KW-0133">Cell shape</keyword>
<dbReference type="Gene3D" id="3.90.550.10">
    <property type="entry name" value="Spore Coat Polysaccharide Biosynthesis Protein SpsA, Chain A"/>
    <property type="match status" value="1"/>
</dbReference>
<dbReference type="Pfam" id="PF00132">
    <property type="entry name" value="Hexapep"/>
    <property type="match status" value="1"/>
</dbReference>
<keyword evidence="22" id="KW-1185">Reference proteome</keyword>
<feature type="domain" description="Mannose-1-phosphate guanyltransferase C-terminal" evidence="20">
    <location>
        <begin position="247"/>
        <end position="342"/>
    </location>
</feature>
<keyword evidence="11 18" id="KW-0573">Peptidoglycan synthesis</keyword>
<dbReference type="InterPro" id="IPR001451">
    <property type="entry name" value="Hexapep"/>
</dbReference>
<dbReference type="InterPro" id="IPR029044">
    <property type="entry name" value="Nucleotide-diphossugar_trans"/>
</dbReference>
<keyword evidence="12 18" id="KW-0511">Multifunctional enzyme</keyword>
<evidence type="ECO:0000256" key="7">
    <source>
        <dbReference type="ARBA" id="ARBA00022723"/>
    </source>
</evidence>
<comment type="pathway">
    <text evidence="18">Nucleotide-sugar biosynthesis; UDP-N-acetyl-alpha-D-glucosamine biosynthesis; N-acetyl-alpha-D-glucosamine 1-phosphate from alpha-D-glucosamine 6-phosphate (route II): step 2/2.</text>
</comment>
<keyword evidence="5 18" id="KW-0808">Transferase</keyword>
<evidence type="ECO:0000256" key="6">
    <source>
        <dbReference type="ARBA" id="ARBA00022695"/>
    </source>
</evidence>
<feature type="binding site" evidence="18">
    <location>
        <position position="161"/>
    </location>
    <ligand>
        <name>UDP-N-acetyl-alpha-D-glucosamine</name>
        <dbReference type="ChEBI" id="CHEBI:57705"/>
    </ligand>
</feature>
<feature type="binding site" evidence="18">
    <location>
        <position position="20"/>
    </location>
    <ligand>
        <name>UDP-N-acetyl-alpha-D-glucosamine</name>
        <dbReference type="ChEBI" id="CHEBI:57705"/>
    </ligand>
</feature>
<comment type="catalytic activity">
    <reaction evidence="15 18">
        <text>alpha-D-glucosamine 1-phosphate + acetyl-CoA = N-acetyl-alpha-D-glucosamine 1-phosphate + CoA + H(+)</text>
        <dbReference type="Rhea" id="RHEA:13725"/>
        <dbReference type="ChEBI" id="CHEBI:15378"/>
        <dbReference type="ChEBI" id="CHEBI:57287"/>
        <dbReference type="ChEBI" id="CHEBI:57288"/>
        <dbReference type="ChEBI" id="CHEBI:57776"/>
        <dbReference type="ChEBI" id="CHEBI:58516"/>
        <dbReference type="EC" id="2.3.1.157"/>
    </reaction>
</comment>
<keyword evidence="7 18" id="KW-0479">Metal-binding</keyword>
<dbReference type="NCBIfam" id="NF010937">
    <property type="entry name" value="PRK14357.1"/>
    <property type="match status" value="1"/>
</dbReference>
<comment type="cofactor">
    <cofactor evidence="18">
        <name>Mg(2+)</name>
        <dbReference type="ChEBI" id="CHEBI:18420"/>
    </cofactor>
    <text evidence="18">Binds 1 Mg(2+) ion per subunit.</text>
</comment>
<evidence type="ECO:0000256" key="4">
    <source>
        <dbReference type="ARBA" id="ARBA00022490"/>
    </source>
</evidence>
<feature type="binding site" evidence="18">
    <location>
        <position position="215"/>
    </location>
    <ligand>
        <name>UDP-N-acetyl-alpha-D-glucosamine</name>
        <dbReference type="ChEBI" id="CHEBI:57705"/>
    </ligand>
</feature>
<evidence type="ECO:0000256" key="14">
    <source>
        <dbReference type="ARBA" id="ARBA00023316"/>
    </source>
</evidence>
<dbReference type="PANTHER" id="PTHR43584">
    <property type="entry name" value="NUCLEOTIDYL TRANSFERASE"/>
    <property type="match status" value="1"/>
</dbReference>
<keyword evidence="4 18" id="KW-0963">Cytoplasm</keyword>
<evidence type="ECO:0000256" key="16">
    <source>
        <dbReference type="ARBA" id="ARBA00048493"/>
    </source>
</evidence>
<feature type="binding site" evidence="18">
    <location>
        <position position="338"/>
    </location>
    <ligand>
        <name>UDP-N-acetyl-alpha-D-glucosamine</name>
        <dbReference type="ChEBI" id="CHEBI:57705"/>
    </ligand>
</feature>
<feature type="region of interest" description="Linker" evidence="18">
    <location>
        <begin position="218"/>
        <end position="238"/>
    </location>
</feature>
<comment type="subcellular location">
    <subcellularLocation>
        <location evidence="1 18">Cytoplasm</location>
    </subcellularLocation>
</comment>